<keyword evidence="2 5" id="KW-0812">Transmembrane</keyword>
<keyword evidence="4 5" id="KW-0472">Membrane</keyword>
<evidence type="ECO:0000313" key="6">
    <source>
        <dbReference type="EMBL" id="CAL1388389.1"/>
    </source>
</evidence>
<evidence type="ECO:0000256" key="3">
    <source>
        <dbReference type="ARBA" id="ARBA00022989"/>
    </source>
</evidence>
<keyword evidence="3 5" id="KW-1133">Transmembrane helix</keyword>
<evidence type="ECO:0000256" key="1">
    <source>
        <dbReference type="ARBA" id="ARBA00004141"/>
    </source>
</evidence>
<evidence type="ECO:0000256" key="5">
    <source>
        <dbReference type="SAM" id="Phobius"/>
    </source>
</evidence>
<dbReference type="GO" id="GO:0016020">
    <property type="term" value="C:membrane"/>
    <property type="evidence" value="ECO:0007669"/>
    <property type="project" value="UniProtKB-SubCell"/>
</dbReference>
<dbReference type="EMBL" id="OZ034818">
    <property type="protein sequence ID" value="CAL1388389.1"/>
    <property type="molecule type" value="Genomic_DNA"/>
</dbReference>
<keyword evidence="7" id="KW-1185">Reference proteome</keyword>
<feature type="transmembrane region" description="Helical" evidence="5">
    <location>
        <begin position="54"/>
        <end position="81"/>
    </location>
</feature>
<reference evidence="6 7" key="1">
    <citation type="submission" date="2024-04" db="EMBL/GenBank/DDBJ databases">
        <authorList>
            <person name="Fracassetti M."/>
        </authorList>
    </citation>
    <scope>NUCLEOTIDE SEQUENCE [LARGE SCALE GENOMIC DNA]</scope>
</reference>
<dbReference type="AlphaFoldDB" id="A0AAV2ERF3"/>
<gene>
    <name evidence="6" type="ORF">LTRI10_LOCUS29320</name>
</gene>
<dbReference type="InterPro" id="IPR044772">
    <property type="entry name" value="NO3_transporter"/>
</dbReference>
<evidence type="ECO:0008006" key="8">
    <source>
        <dbReference type="Google" id="ProtNLM"/>
    </source>
</evidence>
<organism evidence="6 7">
    <name type="scientific">Linum trigynum</name>
    <dbReference type="NCBI Taxonomy" id="586398"/>
    <lineage>
        <taxon>Eukaryota</taxon>
        <taxon>Viridiplantae</taxon>
        <taxon>Streptophyta</taxon>
        <taxon>Embryophyta</taxon>
        <taxon>Tracheophyta</taxon>
        <taxon>Spermatophyta</taxon>
        <taxon>Magnoliopsida</taxon>
        <taxon>eudicotyledons</taxon>
        <taxon>Gunneridae</taxon>
        <taxon>Pentapetalae</taxon>
        <taxon>rosids</taxon>
        <taxon>fabids</taxon>
        <taxon>Malpighiales</taxon>
        <taxon>Linaceae</taxon>
        <taxon>Linum</taxon>
    </lineage>
</organism>
<dbReference type="Proteomes" id="UP001497516">
    <property type="component" value="Chromosome 5"/>
</dbReference>
<sequence>MASIVLSSDRKSRVASLSVSFFACFVSTFAAPPLLPIIRDNLNLTATNIGNAGIASVSGAVIARIVMGTTQLIVPLIFTLIRDSMGSPKFTAWRIAFYVPGVFQMLTVPLWAQDRSEAAMIGWLSWAIRRRALGWLIAHHFLNISD</sequence>
<proteinExistence type="predicted"/>
<comment type="subcellular location">
    <subcellularLocation>
        <location evidence="1">Membrane</location>
        <topology evidence="1">Multi-pass membrane protein</topology>
    </subcellularLocation>
</comment>
<dbReference type="GO" id="GO:0015112">
    <property type="term" value="F:nitrate transmembrane transporter activity"/>
    <property type="evidence" value="ECO:0007669"/>
    <property type="project" value="InterPro"/>
</dbReference>
<dbReference type="InterPro" id="IPR036259">
    <property type="entry name" value="MFS_trans_sf"/>
</dbReference>
<evidence type="ECO:0000256" key="2">
    <source>
        <dbReference type="ARBA" id="ARBA00022692"/>
    </source>
</evidence>
<protein>
    <recommendedName>
        <fullName evidence="8">Major facilitator superfamily (MFS) profile domain-containing protein</fullName>
    </recommendedName>
</protein>
<feature type="transmembrane region" description="Helical" evidence="5">
    <location>
        <begin position="93"/>
        <end position="112"/>
    </location>
</feature>
<accession>A0AAV2ERF3</accession>
<evidence type="ECO:0000313" key="7">
    <source>
        <dbReference type="Proteomes" id="UP001497516"/>
    </source>
</evidence>
<dbReference type="PANTHER" id="PTHR23515">
    <property type="entry name" value="HIGH-AFFINITY NITRATE TRANSPORTER 2.3"/>
    <property type="match status" value="1"/>
</dbReference>
<name>A0AAV2ERF3_9ROSI</name>
<dbReference type="SUPFAM" id="SSF103473">
    <property type="entry name" value="MFS general substrate transporter"/>
    <property type="match status" value="1"/>
</dbReference>
<evidence type="ECO:0000256" key="4">
    <source>
        <dbReference type="ARBA" id="ARBA00023136"/>
    </source>
</evidence>